<name>A0A540R9S6_9CORY</name>
<keyword evidence="2" id="KW-1185">Reference proteome</keyword>
<gene>
    <name evidence="1" type="ORF">EJK80_02655</name>
</gene>
<evidence type="ECO:0000313" key="2">
    <source>
        <dbReference type="Proteomes" id="UP000318080"/>
    </source>
</evidence>
<dbReference type="AlphaFoldDB" id="A0A540R9S6"/>
<evidence type="ECO:0000313" key="1">
    <source>
        <dbReference type="EMBL" id="TQE44492.1"/>
    </source>
</evidence>
<dbReference type="EMBL" id="VHIR01000002">
    <property type="protein sequence ID" value="TQE44492.1"/>
    <property type="molecule type" value="Genomic_DNA"/>
</dbReference>
<reference evidence="1 2" key="1">
    <citation type="submission" date="2019-06" db="EMBL/GenBank/DDBJ databases">
        <title>Draft genome of C. phoceense Strain 272.</title>
        <authorList>
            <person name="Pacheco L.G.C."/>
            <person name="Barberis C.M."/>
            <person name="Almuzara M.N."/>
            <person name="Traglia G.M."/>
            <person name="Santos C.S."/>
            <person name="Rocha D.J.P.G."/>
            <person name="Aguiar E.R.G.R."/>
            <person name="Vay C.A."/>
        </authorList>
    </citation>
    <scope>NUCLEOTIDE SEQUENCE [LARGE SCALE GENOMIC DNA]</scope>
    <source>
        <strain evidence="1 2">272</strain>
    </source>
</reference>
<accession>A0A540R9S6</accession>
<sequence>MSTAAPAAPAAQPHSNNIAANPEQIGGYCGMTSDGVEVDANDDASCAFAMAIYDAAIAQAYESRAGASGNIVLATVNDFQVTSSVTGQTYTLSCFVGTAGQALICSQPSSPYGNSGGAVFNREKTGWHSILG</sequence>
<organism evidence="1 2">
    <name type="scientific">Corynebacterium phoceense</name>
    <dbReference type="NCBI Taxonomy" id="1686286"/>
    <lineage>
        <taxon>Bacteria</taxon>
        <taxon>Bacillati</taxon>
        <taxon>Actinomycetota</taxon>
        <taxon>Actinomycetes</taxon>
        <taxon>Mycobacteriales</taxon>
        <taxon>Corynebacteriaceae</taxon>
        <taxon>Corynebacterium</taxon>
    </lineage>
</organism>
<dbReference type="Proteomes" id="UP000318080">
    <property type="component" value="Unassembled WGS sequence"/>
</dbReference>
<comment type="caution">
    <text evidence="1">The sequence shown here is derived from an EMBL/GenBank/DDBJ whole genome shotgun (WGS) entry which is preliminary data.</text>
</comment>
<protein>
    <submittedName>
        <fullName evidence="1">Uncharacterized protein</fullName>
    </submittedName>
</protein>
<proteinExistence type="predicted"/>
<dbReference type="RefSeq" id="WP_141628567.1">
    <property type="nucleotide sequence ID" value="NZ_VHIR01000002.1"/>
</dbReference>